<dbReference type="OrthoDB" id="258495at2759"/>
<dbReference type="GO" id="GO:0005219">
    <property type="term" value="F:ryanodine-sensitive calcium-release channel activity"/>
    <property type="evidence" value="ECO:0007669"/>
    <property type="project" value="TreeGrafter"/>
</dbReference>
<protein>
    <recommendedName>
        <fullName evidence="1">Ryanodine receptor Ryr domain-containing protein</fullName>
    </recommendedName>
</protein>
<accession>A0A448X921</accession>
<dbReference type="GO" id="GO:0033017">
    <property type="term" value="C:sarcoplasmic reticulum membrane"/>
    <property type="evidence" value="ECO:0007669"/>
    <property type="project" value="TreeGrafter"/>
</dbReference>
<comment type="caution">
    <text evidence="2">The sequence shown here is derived from an EMBL/GenBank/DDBJ whole genome shotgun (WGS) entry which is preliminary data.</text>
</comment>
<evidence type="ECO:0000313" key="2">
    <source>
        <dbReference type="EMBL" id="VEL31285.1"/>
    </source>
</evidence>
<dbReference type="PANTHER" id="PTHR46399">
    <property type="entry name" value="B30.2/SPRY DOMAIN-CONTAINING PROTEIN"/>
    <property type="match status" value="1"/>
</dbReference>
<reference evidence="2" key="1">
    <citation type="submission" date="2018-11" db="EMBL/GenBank/DDBJ databases">
        <authorList>
            <consortium name="Pathogen Informatics"/>
        </authorList>
    </citation>
    <scope>NUCLEOTIDE SEQUENCE</scope>
</reference>
<keyword evidence="3" id="KW-1185">Reference proteome</keyword>
<dbReference type="Proteomes" id="UP000784294">
    <property type="component" value="Unassembled WGS sequence"/>
</dbReference>
<dbReference type="GO" id="GO:0030018">
    <property type="term" value="C:Z disc"/>
    <property type="evidence" value="ECO:0007669"/>
    <property type="project" value="TreeGrafter"/>
</dbReference>
<feature type="domain" description="Ryanodine receptor Ryr" evidence="1">
    <location>
        <begin position="61"/>
        <end position="106"/>
    </location>
</feature>
<evidence type="ECO:0000259" key="1">
    <source>
        <dbReference type="Pfam" id="PF02026"/>
    </source>
</evidence>
<dbReference type="PANTHER" id="PTHR46399:SF8">
    <property type="entry name" value="B30.2_SPRY DOMAIN-CONTAINING PROTEIN"/>
    <property type="match status" value="1"/>
</dbReference>
<dbReference type="GO" id="GO:0042383">
    <property type="term" value="C:sarcolemma"/>
    <property type="evidence" value="ECO:0007669"/>
    <property type="project" value="TreeGrafter"/>
</dbReference>
<gene>
    <name evidence="2" type="ORF">PXEA_LOCUS24725</name>
</gene>
<organism evidence="2 3">
    <name type="scientific">Protopolystoma xenopodis</name>
    <dbReference type="NCBI Taxonomy" id="117903"/>
    <lineage>
        <taxon>Eukaryota</taxon>
        <taxon>Metazoa</taxon>
        <taxon>Spiralia</taxon>
        <taxon>Lophotrochozoa</taxon>
        <taxon>Platyhelminthes</taxon>
        <taxon>Monogenea</taxon>
        <taxon>Polyopisthocotylea</taxon>
        <taxon>Polystomatidea</taxon>
        <taxon>Polystomatidae</taxon>
        <taxon>Protopolystoma</taxon>
    </lineage>
</organism>
<dbReference type="EMBL" id="CAAALY010120678">
    <property type="protein sequence ID" value="VEL31285.1"/>
    <property type="molecule type" value="Genomic_DNA"/>
</dbReference>
<sequence>MLGGNQGRLHYGPPAGYSLIAEARQANQQLRIEPVFTFGQTEKSVLSGPSASPQLPQQGVFVPRTVETSRIQLPNYVERVRDRLAENIHEMWVMRKIEQGWQYAEVSVTCPTGF</sequence>
<dbReference type="GO" id="GO:0014808">
    <property type="term" value="P:release of sequestered calcium ion into cytosol by sarcoplasmic reticulum"/>
    <property type="evidence" value="ECO:0007669"/>
    <property type="project" value="TreeGrafter"/>
</dbReference>
<dbReference type="InterPro" id="IPR003032">
    <property type="entry name" value="Ryanodine_rcpt"/>
</dbReference>
<name>A0A448X921_9PLAT</name>
<dbReference type="Gene3D" id="1.10.490.160">
    <property type="match status" value="1"/>
</dbReference>
<dbReference type="GO" id="GO:0005790">
    <property type="term" value="C:smooth endoplasmic reticulum"/>
    <property type="evidence" value="ECO:0007669"/>
    <property type="project" value="TreeGrafter"/>
</dbReference>
<proteinExistence type="predicted"/>
<dbReference type="InterPro" id="IPR015925">
    <property type="entry name" value="Ryanodine_IP3_receptor"/>
</dbReference>
<dbReference type="Pfam" id="PF02026">
    <property type="entry name" value="RyR"/>
    <property type="match status" value="1"/>
</dbReference>
<dbReference type="AlphaFoldDB" id="A0A448X921"/>
<dbReference type="GO" id="GO:0006941">
    <property type="term" value="P:striated muscle contraction"/>
    <property type="evidence" value="ECO:0007669"/>
    <property type="project" value="TreeGrafter"/>
</dbReference>
<dbReference type="GO" id="GO:0034704">
    <property type="term" value="C:calcium channel complex"/>
    <property type="evidence" value="ECO:0007669"/>
    <property type="project" value="TreeGrafter"/>
</dbReference>
<evidence type="ECO:0000313" key="3">
    <source>
        <dbReference type="Proteomes" id="UP000784294"/>
    </source>
</evidence>